<evidence type="ECO:0000256" key="2">
    <source>
        <dbReference type="ARBA" id="ARBA00007891"/>
    </source>
</evidence>
<evidence type="ECO:0000256" key="4">
    <source>
        <dbReference type="ARBA" id="ARBA00022692"/>
    </source>
</evidence>
<evidence type="ECO:0000256" key="3">
    <source>
        <dbReference type="ARBA" id="ARBA00022448"/>
    </source>
</evidence>
<dbReference type="InterPro" id="IPR019150">
    <property type="entry name" value="Vesicle_transport_protein_Use1"/>
</dbReference>
<dbReference type="OMA" id="PPAYCAM"/>
<dbReference type="InParanoid" id="C1EET9"/>
<comment type="subcellular location">
    <subcellularLocation>
        <location evidence="1">Endoplasmic reticulum membrane</location>
        <topology evidence="1">Single-pass type IV membrane protein</topology>
    </subcellularLocation>
</comment>
<name>C1EET9_MICCC</name>
<comment type="similarity">
    <text evidence="2">Belongs to the USE1 family.</text>
</comment>
<dbReference type="KEGG" id="mis:MICPUN_62741"/>
<dbReference type="GeneID" id="8247753"/>
<keyword evidence="7" id="KW-0653">Protein transport</keyword>
<protein>
    <recommendedName>
        <fullName evidence="14">t-SNARE coiled-coil homology domain-containing protein</fullName>
    </recommendedName>
</protein>
<evidence type="ECO:0000256" key="7">
    <source>
        <dbReference type="ARBA" id="ARBA00022927"/>
    </source>
</evidence>
<organism evidence="12 13">
    <name type="scientific">Micromonas commoda (strain RCC299 / NOUM17 / CCMP2709)</name>
    <name type="common">Picoplanktonic green alga</name>
    <dbReference type="NCBI Taxonomy" id="296587"/>
    <lineage>
        <taxon>Eukaryota</taxon>
        <taxon>Viridiplantae</taxon>
        <taxon>Chlorophyta</taxon>
        <taxon>Mamiellophyceae</taxon>
        <taxon>Mamiellales</taxon>
        <taxon>Mamiellaceae</taxon>
        <taxon>Micromonas</taxon>
    </lineage>
</organism>
<dbReference type="eggNOG" id="ENOG502RC31">
    <property type="taxonomic scope" value="Eukaryota"/>
</dbReference>
<dbReference type="GO" id="GO:0031201">
    <property type="term" value="C:SNARE complex"/>
    <property type="evidence" value="ECO:0007669"/>
    <property type="project" value="TreeGrafter"/>
</dbReference>
<dbReference type="STRING" id="296587.C1EET9"/>
<dbReference type="PANTHER" id="PTHR13050">
    <property type="entry name" value="USE1-LIKE PROTEIN"/>
    <property type="match status" value="1"/>
</dbReference>
<accession>C1EET9</accession>
<keyword evidence="4 11" id="KW-0812">Transmembrane</keyword>
<evidence type="ECO:0000256" key="9">
    <source>
        <dbReference type="ARBA" id="ARBA00023136"/>
    </source>
</evidence>
<evidence type="ECO:0000256" key="5">
    <source>
        <dbReference type="ARBA" id="ARBA00022824"/>
    </source>
</evidence>
<keyword evidence="9 11" id="KW-0472">Membrane</keyword>
<feature type="region of interest" description="Disordered" evidence="10">
    <location>
        <begin position="151"/>
        <end position="213"/>
    </location>
</feature>
<dbReference type="AlphaFoldDB" id="C1EET9"/>
<gene>
    <name evidence="12" type="ORF">MICPUN_62741</name>
</gene>
<feature type="transmembrane region" description="Helical" evidence="11">
    <location>
        <begin position="290"/>
        <end position="311"/>
    </location>
</feature>
<evidence type="ECO:0000256" key="10">
    <source>
        <dbReference type="SAM" id="MobiDB-lite"/>
    </source>
</evidence>
<dbReference type="Pfam" id="PF09753">
    <property type="entry name" value="Use1"/>
    <property type="match status" value="1"/>
</dbReference>
<evidence type="ECO:0008006" key="14">
    <source>
        <dbReference type="Google" id="ProtNLM"/>
    </source>
</evidence>
<evidence type="ECO:0000313" key="13">
    <source>
        <dbReference type="Proteomes" id="UP000002009"/>
    </source>
</evidence>
<sequence>MTSTRPQEVSLARLLRVYESKAASSAGGAPTSPPATPSRGRRGAPSPSEEEDAPTAGGRSRASDDERHAPGGPSRPGFDAVNDAKAHQHVEVMRGLVTEIRARDPATADAYAARVDRVASTVVVALGDPGSTSSTSSSSRHRAAPYVTAAAGAASSSAREWRPYKPPAPVRRRATGSASSPDPKSSSGVATNTAGGGASRQRREGGVKISDAGDAHIARQRAAQEELTDEMLELAGGIKANSLAMEASLRESRRELDVVEGSLDRNLAGVKKERSRQKAIYETNRRGGCWTWIVLVLVGVVFTWVVVYMRFTHDRTKFRV</sequence>
<dbReference type="GO" id="GO:0015031">
    <property type="term" value="P:protein transport"/>
    <property type="evidence" value="ECO:0007669"/>
    <property type="project" value="UniProtKB-KW"/>
</dbReference>
<evidence type="ECO:0000256" key="1">
    <source>
        <dbReference type="ARBA" id="ARBA00004163"/>
    </source>
</evidence>
<dbReference type="EMBL" id="CP001330">
    <property type="protein sequence ID" value="ACO66590.1"/>
    <property type="molecule type" value="Genomic_DNA"/>
</dbReference>
<feature type="compositionally biased region" description="Low complexity" evidence="10">
    <location>
        <begin position="177"/>
        <end position="187"/>
    </location>
</feature>
<evidence type="ECO:0000313" key="12">
    <source>
        <dbReference type="EMBL" id="ACO66590.1"/>
    </source>
</evidence>
<dbReference type="OrthoDB" id="498593at2759"/>
<keyword evidence="6" id="KW-0931">ER-Golgi transport</keyword>
<dbReference type="GO" id="GO:0005789">
    <property type="term" value="C:endoplasmic reticulum membrane"/>
    <property type="evidence" value="ECO:0007669"/>
    <property type="project" value="UniProtKB-SubCell"/>
</dbReference>
<evidence type="ECO:0000256" key="11">
    <source>
        <dbReference type="SAM" id="Phobius"/>
    </source>
</evidence>
<evidence type="ECO:0000256" key="6">
    <source>
        <dbReference type="ARBA" id="ARBA00022892"/>
    </source>
</evidence>
<feature type="compositionally biased region" description="Basic and acidic residues" evidence="10">
    <location>
        <begin position="201"/>
        <end position="213"/>
    </location>
</feature>
<reference evidence="12 13" key="1">
    <citation type="journal article" date="2009" name="Science">
        <title>Green evolution and dynamic adaptations revealed by genomes of the marine picoeukaryotes Micromonas.</title>
        <authorList>
            <person name="Worden A.Z."/>
            <person name="Lee J.H."/>
            <person name="Mock T."/>
            <person name="Rouze P."/>
            <person name="Simmons M.P."/>
            <person name="Aerts A.L."/>
            <person name="Allen A.E."/>
            <person name="Cuvelier M.L."/>
            <person name="Derelle E."/>
            <person name="Everett M.V."/>
            <person name="Foulon E."/>
            <person name="Grimwood J."/>
            <person name="Gundlach H."/>
            <person name="Henrissat B."/>
            <person name="Napoli C."/>
            <person name="McDonald S.M."/>
            <person name="Parker M.S."/>
            <person name="Rombauts S."/>
            <person name="Salamov A."/>
            <person name="Von Dassow P."/>
            <person name="Badger J.H."/>
            <person name="Coutinho P.M."/>
            <person name="Demir E."/>
            <person name="Dubchak I."/>
            <person name="Gentemann C."/>
            <person name="Eikrem W."/>
            <person name="Gready J.E."/>
            <person name="John U."/>
            <person name="Lanier W."/>
            <person name="Lindquist E.A."/>
            <person name="Lucas S."/>
            <person name="Mayer K.F."/>
            <person name="Moreau H."/>
            <person name="Not F."/>
            <person name="Otillar R."/>
            <person name="Panaud O."/>
            <person name="Pangilinan J."/>
            <person name="Paulsen I."/>
            <person name="Piegu B."/>
            <person name="Poliakov A."/>
            <person name="Robbens S."/>
            <person name="Schmutz J."/>
            <person name="Toulza E."/>
            <person name="Wyss T."/>
            <person name="Zelensky A."/>
            <person name="Zhou K."/>
            <person name="Armbrust E.V."/>
            <person name="Bhattacharya D."/>
            <person name="Goodenough U.W."/>
            <person name="Van de Peer Y."/>
            <person name="Grigoriev I.V."/>
        </authorList>
    </citation>
    <scope>NUCLEOTIDE SEQUENCE [LARGE SCALE GENOMIC DNA]</scope>
    <source>
        <strain evidence="13">RCC299 / NOUM17</strain>
    </source>
</reference>
<feature type="region of interest" description="Disordered" evidence="10">
    <location>
        <begin position="21"/>
        <end position="81"/>
    </location>
</feature>
<dbReference type="PANTHER" id="PTHR13050:SF7">
    <property type="entry name" value="VESICLE TRANSPORT PROTEIN USE1"/>
    <property type="match status" value="1"/>
</dbReference>
<keyword evidence="8 11" id="KW-1133">Transmembrane helix</keyword>
<dbReference type="RefSeq" id="XP_002505332.1">
    <property type="nucleotide sequence ID" value="XM_002505286.1"/>
</dbReference>
<dbReference type="CDD" id="cd15860">
    <property type="entry name" value="SNARE_USE1"/>
    <property type="match status" value="1"/>
</dbReference>
<dbReference type="Proteomes" id="UP000002009">
    <property type="component" value="Chromosome 11"/>
</dbReference>
<keyword evidence="13" id="KW-1185">Reference proteome</keyword>
<evidence type="ECO:0000256" key="8">
    <source>
        <dbReference type="ARBA" id="ARBA00022989"/>
    </source>
</evidence>
<dbReference type="GO" id="GO:0005484">
    <property type="term" value="F:SNAP receptor activity"/>
    <property type="evidence" value="ECO:0007669"/>
    <property type="project" value="TreeGrafter"/>
</dbReference>
<keyword evidence="3" id="KW-0813">Transport</keyword>
<keyword evidence="5" id="KW-0256">Endoplasmic reticulum</keyword>
<dbReference type="GO" id="GO:0006890">
    <property type="term" value="P:retrograde vesicle-mediated transport, Golgi to endoplasmic reticulum"/>
    <property type="evidence" value="ECO:0007669"/>
    <property type="project" value="TreeGrafter"/>
</dbReference>
<proteinExistence type="inferred from homology"/>